<evidence type="ECO:0000256" key="6">
    <source>
        <dbReference type="ARBA" id="ARBA00022989"/>
    </source>
</evidence>
<evidence type="ECO:0000313" key="14">
    <source>
        <dbReference type="Proteomes" id="UP000635665"/>
    </source>
</evidence>
<keyword evidence="5" id="KW-0813">Transport</keyword>
<dbReference type="InterPro" id="IPR011527">
    <property type="entry name" value="ABC1_TM_dom"/>
</dbReference>
<evidence type="ECO:0000259" key="10">
    <source>
        <dbReference type="PROSITE" id="PS50893"/>
    </source>
</evidence>
<evidence type="ECO:0000259" key="12">
    <source>
        <dbReference type="PROSITE" id="PS50990"/>
    </source>
</evidence>
<feature type="transmembrane region" description="Helical" evidence="9">
    <location>
        <begin position="289"/>
        <end position="308"/>
    </location>
</feature>
<dbReference type="Gene3D" id="1.20.1560.10">
    <property type="entry name" value="ABC transporter type 1, transmembrane domain"/>
    <property type="match status" value="1"/>
</dbReference>
<feature type="transmembrane region" description="Helical" evidence="9">
    <location>
        <begin position="207"/>
        <end position="226"/>
    </location>
</feature>
<dbReference type="SUPFAM" id="SSF90123">
    <property type="entry name" value="ABC transporter transmembrane region"/>
    <property type="match status" value="1"/>
</dbReference>
<dbReference type="CDD" id="cd18571">
    <property type="entry name" value="ABC_6TM_peptidase_like"/>
    <property type="match status" value="1"/>
</dbReference>
<organism evidence="13 14">
    <name type="scientific">Salegentibacter maritimus</name>
    <dbReference type="NCBI Taxonomy" id="2794347"/>
    <lineage>
        <taxon>Bacteria</taxon>
        <taxon>Pseudomonadati</taxon>
        <taxon>Bacteroidota</taxon>
        <taxon>Flavobacteriia</taxon>
        <taxon>Flavobacteriales</taxon>
        <taxon>Flavobacteriaceae</taxon>
        <taxon>Salegentibacter</taxon>
    </lineage>
</organism>
<keyword evidence="6 9" id="KW-1133">Transmembrane helix</keyword>
<gene>
    <name evidence="13" type="ORF">I6U50_06185</name>
</gene>
<dbReference type="InterPro" id="IPR005074">
    <property type="entry name" value="Peptidase_C39"/>
</dbReference>
<dbReference type="InterPro" id="IPR003593">
    <property type="entry name" value="AAA+_ATPase"/>
</dbReference>
<keyword evidence="5" id="KW-0653">Protein transport</keyword>
<keyword evidence="8" id="KW-0080">Bacteriocin transport</keyword>
<dbReference type="InterPro" id="IPR039421">
    <property type="entry name" value="Type_1_exporter"/>
</dbReference>
<dbReference type="SUPFAM" id="SSF52540">
    <property type="entry name" value="P-loop containing nucleoside triphosphate hydrolases"/>
    <property type="match status" value="1"/>
</dbReference>
<evidence type="ECO:0000256" key="5">
    <source>
        <dbReference type="ARBA" id="ARBA00022927"/>
    </source>
</evidence>
<dbReference type="InterPro" id="IPR003439">
    <property type="entry name" value="ABC_transporter-like_ATP-bd"/>
</dbReference>
<dbReference type="PROSITE" id="PS00211">
    <property type="entry name" value="ABC_TRANSPORTER_1"/>
    <property type="match status" value="1"/>
</dbReference>
<feature type="transmembrane region" description="Helical" evidence="9">
    <location>
        <begin position="426"/>
        <end position="450"/>
    </location>
</feature>
<evidence type="ECO:0000256" key="7">
    <source>
        <dbReference type="ARBA" id="ARBA00023136"/>
    </source>
</evidence>
<reference evidence="13 14" key="1">
    <citation type="submission" date="2020-12" db="EMBL/GenBank/DDBJ databases">
        <title>Salegentibacter orientalis sp. nov., isolated from costal sediment.</title>
        <authorList>
            <person name="Lian F.-B."/>
        </authorList>
    </citation>
    <scope>NUCLEOTIDE SEQUENCE [LARGE SCALE GENOMIC DNA]</scope>
    <source>
        <strain evidence="13 14">F60176</strain>
    </source>
</reference>
<accession>A0ABS0TFN0</accession>
<dbReference type="InterPro" id="IPR017871">
    <property type="entry name" value="ABC_transporter-like_CS"/>
</dbReference>
<comment type="subcellular location">
    <subcellularLocation>
        <location evidence="1">Cell membrane</location>
        <topology evidence="1">Multi-pass membrane protein</topology>
    </subcellularLocation>
</comment>
<dbReference type="EMBL" id="JAEHNY010000004">
    <property type="protein sequence ID" value="MBI6119605.1"/>
    <property type="molecule type" value="Genomic_DNA"/>
</dbReference>
<dbReference type="PANTHER" id="PTHR24221:SF654">
    <property type="entry name" value="ATP-BINDING CASSETTE SUB-FAMILY B MEMBER 6"/>
    <property type="match status" value="1"/>
</dbReference>
<dbReference type="PROSITE" id="PS50929">
    <property type="entry name" value="ABC_TM1F"/>
    <property type="match status" value="1"/>
</dbReference>
<dbReference type="SMART" id="SM00382">
    <property type="entry name" value="AAA"/>
    <property type="match status" value="1"/>
</dbReference>
<feature type="domain" description="ABC transporter" evidence="10">
    <location>
        <begin position="486"/>
        <end position="724"/>
    </location>
</feature>
<keyword evidence="14" id="KW-1185">Reference proteome</keyword>
<dbReference type="Gene3D" id="3.90.70.10">
    <property type="entry name" value="Cysteine proteinases"/>
    <property type="match status" value="1"/>
</dbReference>
<evidence type="ECO:0000256" key="3">
    <source>
        <dbReference type="ARBA" id="ARBA00022741"/>
    </source>
</evidence>
<dbReference type="Gene3D" id="3.40.50.300">
    <property type="entry name" value="P-loop containing nucleotide triphosphate hydrolases"/>
    <property type="match status" value="1"/>
</dbReference>
<keyword evidence="7 9" id="KW-0472">Membrane</keyword>
<keyword evidence="4" id="KW-0067">ATP-binding</keyword>
<protein>
    <submittedName>
        <fullName evidence="13">Peptidase domain-containing ABC transporter</fullName>
    </submittedName>
</protein>
<evidence type="ECO:0000256" key="8">
    <source>
        <dbReference type="ARBA" id="ARBA00043264"/>
    </source>
</evidence>
<evidence type="ECO:0000256" key="4">
    <source>
        <dbReference type="ARBA" id="ARBA00022840"/>
    </source>
</evidence>
<dbReference type="Pfam" id="PF00005">
    <property type="entry name" value="ABC_tran"/>
    <property type="match status" value="1"/>
</dbReference>
<dbReference type="RefSeq" id="WP_198638202.1">
    <property type="nucleotide sequence ID" value="NZ_JAEHNY010000004.1"/>
</dbReference>
<evidence type="ECO:0000313" key="13">
    <source>
        <dbReference type="EMBL" id="MBI6119605.1"/>
    </source>
</evidence>
<evidence type="ECO:0000256" key="1">
    <source>
        <dbReference type="ARBA" id="ARBA00004651"/>
    </source>
</evidence>
<comment type="caution">
    <text evidence="13">The sequence shown here is derived from an EMBL/GenBank/DDBJ whole genome shotgun (WGS) entry which is preliminary data.</text>
</comment>
<dbReference type="CDD" id="cd02418">
    <property type="entry name" value="Peptidase_C39B"/>
    <property type="match status" value="1"/>
</dbReference>
<keyword evidence="2 9" id="KW-0812">Transmembrane</keyword>
<dbReference type="PROSITE" id="PS50893">
    <property type="entry name" value="ABC_TRANSPORTER_2"/>
    <property type="match status" value="1"/>
</dbReference>
<evidence type="ECO:0000256" key="9">
    <source>
        <dbReference type="SAM" id="Phobius"/>
    </source>
</evidence>
<feature type="transmembrane region" description="Helical" evidence="9">
    <location>
        <begin position="314"/>
        <end position="331"/>
    </location>
</feature>
<keyword evidence="3" id="KW-0547">Nucleotide-binding</keyword>
<dbReference type="PROSITE" id="PS50990">
    <property type="entry name" value="PEPTIDASE_C39"/>
    <property type="match status" value="1"/>
</dbReference>
<proteinExistence type="predicted"/>
<dbReference type="Pfam" id="PF03412">
    <property type="entry name" value="Peptidase_C39"/>
    <property type="match status" value="1"/>
</dbReference>
<feature type="domain" description="Peptidase C39" evidence="12">
    <location>
        <begin position="12"/>
        <end position="132"/>
    </location>
</feature>
<dbReference type="Proteomes" id="UP000635665">
    <property type="component" value="Unassembled WGS sequence"/>
</dbReference>
<dbReference type="InterPro" id="IPR036640">
    <property type="entry name" value="ABC1_TM_sf"/>
</dbReference>
<dbReference type="Pfam" id="PF00664">
    <property type="entry name" value="ABC_membrane"/>
    <property type="match status" value="1"/>
</dbReference>
<name>A0ABS0TFN0_9FLAO</name>
<evidence type="ECO:0000256" key="2">
    <source>
        <dbReference type="ARBA" id="ARBA00022692"/>
    </source>
</evidence>
<feature type="transmembrane region" description="Helical" evidence="9">
    <location>
        <begin position="176"/>
        <end position="195"/>
    </location>
</feature>
<evidence type="ECO:0000259" key="11">
    <source>
        <dbReference type="PROSITE" id="PS50929"/>
    </source>
</evidence>
<feature type="domain" description="ABC transmembrane type-1" evidence="11">
    <location>
        <begin position="176"/>
        <end position="455"/>
    </location>
</feature>
<dbReference type="InterPro" id="IPR027417">
    <property type="entry name" value="P-loop_NTPase"/>
</dbReference>
<dbReference type="PANTHER" id="PTHR24221">
    <property type="entry name" value="ATP-BINDING CASSETTE SUB-FAMILY B"/>
    <property type="match status" value="1"/>
</dbReference>
<sequence>MFRAVDFPVFRQLDQMDCGPSCIKMITDFFGRNYDIEYLRKICYLQKDGSSFAGLSNAFKKLEIETVGVRINFLELITDVPLPTIAHWEGNHFVVIYKVSRKHIFISDPAYGKLKYSHKDFLSNWADTDKNQGVLLLLEPNQHFEFPENEPQDKVENNGKYLIEYLKPFKAYIRQLILGLIIAIVIQLMLPFLTQSLVDYGINYEDFSFINLILICQFSLFLIRSLTEIIRDWLLLYLSTSVNIQMISDFLGKLLTLPIAYFESKNTGDFMQRIYDHQRIEEFITGRGLNIPFDVFSIMIFGIILFYFHPQIALVFFTGTLLFLGWSFLFIKRREILDNQIFDHNRKDQSLFLQMILAVTEIKLNNSETRRKTEWKINQNNLFAIKTKILRVEQAQIKGGFFLNELTNILIIYLSARAVISGQISLGAMLAIQFVIGSLSLPVSNIINFFTDYQSAKLSFNRLSEIHKKTPEETSRGDYIEPEGSVSFNNISFGYGDPSLPPLLSNLSVIIPCGKTTAIVGSSGSGKTTLLKILLKFYSPWEGSIKVGNNDLKFIDSAIWRSKCGVVMQDGCFFNDTLERNITESQPDVPVDKILLRKAVEMVNLYDLIEQLPLGFKTHIGENGQLLSGGERQRLLLARAIYKNPDYLFLDEATSSLDTQNEKIISDHLKMFYKKRTVVVIAHRLSTVMDADQILVMEKGRIVERGNHDELIAKKGAYHNLIKHQLKI</sequence>